<reference evidence="2 3" key="1">
    <citation type="submission" date="2024-09" db="EMBL/GenBank/DDBJ databases">
        <authorList>
            <person name="Sun Q."/>
            <person name="Mori K."/>
        </authorList>
    </citation>
    <scope>NUCLEOTIDE SEQUENCE [LARGE SCALE GENOMIC DNA]</scope>
    <source>
        <strain evidence="2 3">NCAIM B.02301</strain>
    </source>
</reference>
<organism evidence="2 3">
    <name type="scientific">Halalkalibacter alkalisediminis</name>
    <dbReference type="NCBI Taxonomy" id="935616"/>
    <lineage>
        <taxon>Bacteria</taxon>
        <taxon>Bacillati</taxon>
        <taxon>Bacillota</taxon>
        <taxon>Bacilli</taxon>
        <taxon>Bacillales</taxon>
        <taxon>Bacillaceae</taxon>
        <taxon>Halalkalibacter</taxon>
    </lineage>
</organism>
<protein>
    <recommendedName>
        <fullName evidence="4">Transposase</fullName>
    </recommendedName>
</protein>
<feature type="region of interest" description="Disordered" evidence="1">
    <location>
        <begin position="22"/>
        <end position="49"/>
    </location>
</feature>
<dbReference type="EMBL" id="JBHLTR010000093">
    <property type="protein sequence ID" value="MFC0561931.1"/>
    <property type="molecule type" value="Genomic_DNA"/>
</dbReference>
<proteinExistence type="predicted"/>
<name>A0ABV6NMD6_9BACI</name>
<evidence type="ECO:0000313" key="3">
    <source>
        <dbReference type="Proteomes" id="UP001589833"/>
    </source>
</evidence>
<feature type="compositionally biased region" description="Basic and acidic residues" evidence="1">
    <location>
        <begin position="37"/>
        <end position="49"/>
    </location>
</feature>
<keyword evidence="3" id="KW-1185">Reference proteome</keyword>
<dbReference type="RefSeq" id="WP_273848231.1">
    <property type="nucleotide sequence ID" value="NZ_JAQQWT010000058.1"/>
</dbReference>
<sequence length="49" mass="5895">MEKRKDVYEAAKAKHPERWARATRKWTPNEQVSLNPMRDEGETEELRKP</sequence>
<evidence type="ECO:0008006" key="4">
    <source>
        <dbReference type="Google" id="ProtNLM"/>
    </source>
</evidence>
<evidence type="ECO:0000313" key="2">
    <source>
        <dbReference type="EMBL" id="MFC0561931.1"/>
    </source>
</evidence>
<evidence type="ECO:0000256" key="1">
    <source>
        <dbReference type="SAM" id="MobiDB-lite"/>
    </source>
</evidence>
<accession>A0ABV6NMD6</accession>
<gene>
    <name evidence="2" type="ORF">ACFFH4_23915</name>
</gene>
<dbReference type="Proteomes" id="UP001589833">
    <property type="component" value="Unassembled WGS sequence"/>
</dbReference>
<comment type="caution">
    <text evidence="2">The sequence shown here is derived from an EMBL/GenBank/DDBJ whole genome shotgun (WGS) entry which is preliminary data.</text>
</comment>